<comment type="similarity">
    <text evidence="2">Belongs to the peptidase M1 family.</text>
</comment>
<evidence type="ECO:0000259" key="20">
    <source>
        <dbReference type="Pfam" id="PF17900"/>
    </source>
</evidence>
<dbReference type="GO" id="GO:0005615">
    <property type="term" value="C:extracellular space"/>
    <property type="evidence" value="ECO:0007669"/>
    <property type="project" value="TreeGrafter"/>
</dbReference>
<comment type="cofactor">
    <cofactor evidence="14">
        <name>Zn(2+)</name>
        <dbReference type="ChEBI" id="CHEBI:29105"/>
    </cofactor>
    <text evidence="14">Binds 1 zinc ion per subunit.</text>
</comment>
<feature type="binding site" evidence="14">
    <location>
        <position position="460"/>
    </location>
    <ligand>
        <name>Zn(2+)</name>
        <dbReference type="ChEBI" id="CHEBI:29105"/>
        <note>catalytic</note>
    </ligand>
</feature>
<dbReference type="InterPro" id="IPR050344">
    <property type="entry name" value="Peptidase_M1_aminopeptidases"/>
</dbReference>
<dbReference type="PRINTS" id="PR00756">
    <property type="entry name" value="ALADIPTASE"/>
</dbReference>
<dbReference type="PANTHER" id="PTHR11533:SF31">
    <property type="entry name" value="AMINOPEPTIDASE Q"/>
    <property type="match status" value="1"/>
</dbReference>
<proteinExistence type="inferred from homology"/>
<feature type="transmembrane region" description="Helical" evidence="17">
    <location>
        <begin position="62"/>
        <end position="84"/>
    </location>
</feature>
<dbReference type="Pfam" id="PF11838">
    <property type="entry name" value="ERAP1_C"/>
    <property type="match status" value="1"/>
</dbReference>
<evidence type="ECO:0000256" key="17">
    <source>
        <dbReference type="SAM" id="Phobius"/>
    </source>
</evidence>
<reference evidence="21" key="2">
    <citation type="submission" date="2025-09" db="UniProtKB">
        <authorList>
            <consortium name="Ensembl"/>
        </authorList>
    </citation>
    <scope>IDENTIFICATION</scope>
</reference>
<feature type="region of interest" description="Disordered" evidence="16">
    <location>
        <begin position="1"/>
        <end position="28"/>
    </location>
</feature>
<dbReference type="Gene3D" id="2.60.40.1730">
    <property type="entry name" value="tricorn interacting facor f3 domain"/>
    <property type="match status" value="1"/>
</dbReference>
<dbReference type="PANTHER" id="PTHR11533">
    <property type="entry name" value="PROTEASE M1 ZINC METALLOPROTEASE"/>
    <property type="match status" value="1"/>
</dbReference>
<keyword evidence="11 17" id="KW-0472">Membrane</keyword>
<dbReference type="SUPFAM" id="SSF63737">
    <property type="entry name" value="Leukotriene A4 hydrolase N-terminal domain"/>
    <property type="match status" value="1"/>
</dbReference>
<evidence type="ECO:0000256" key="14">
    <source>
        <dbReference type="PIRSR" id="PIRSR634016-3"/>
    </source>
</evidence>
<dbReference type="InterPro" id="IPR027268">
    <property type="entry name" value="Peptidase_M4/M1_CTD_sf"/>
</dbReference>
<evidence type="ECO:0000256" key="8">
    <source>
        <dbReference type="ARBA" id="ARBA00022968"/>
    </source>
</evidence>
<dbReference type="InterPro" id="IPR024571">
    <property type="entry name" value="ERAP1-like_C_dom"/>
</dbReference>
<dbReference type="CDD" id="cd09601">
    <property type="entry name" value="M1_APN-Q_like"/>
    <property type="match status" value="1"/>
</dbReference>
<accession>A0A8C5PQ53</accession>
<dbReference type="Pfam" id="PF17900">
    <property type="entry name" value="Peptidase_M1_N"/>
    <property type="match status" value="1"/>
</dbReference>
<evidence type="ECO:0000256" key="13">
    <source>
        <dbReference type="PIRSR" id="PIRSR634016-1"/>
    </source>
</evidence>
<dbReference type="InterPro" id="IPR014782">
    <property type="entry name" value="Peptidase_M1_dom"/>
</dbReference>
<evidence type="ECO:0000256" key="6">
    <source>
        <dbReference type="ARBA" id="ARBA00022801"/>
    </source>
</evidence>
<dbReference type="GO" id="GO:0008270">
    <property type="term" value="F:zinc ion binding"/>
    <property type="evidence" value="ECO:0007669"/>
    <property type="project" value="InterPro"/>
</dbReference>
<evidence type="ECO:0000256" key="16">
    <source>
        <dbReference type="SAM" id="MobiDB-lite"/>
    </source>
</evidence>
<evidence type="ECO:0000256" key="15">
    <source>
        <dbReference type="PIRSR" id="PIRSR634016-4"/>
    </source>
</evidence>
<dbReference type="GO" id="GO:0016020">
    <property type="term" value="C:membrane"/>
    <property type="evidence" value="ECO:0007669"/>
    <property type="project" value="UniProtKB-SubCell"/>
</dbReference>
<feature type="active site" description="Proton acceptor" evidence="13">
    <location>
        <position position="457"/>
    </location>
</feature>
<sequence>MNKHSKFQAPSPVAHFDTPSSQERDPRTSLLKHIQSSSSCRAWCHTMGPKTSSGFYLSRTSAALLALFLAALLLALIILGALYARSKAPGLEEGQPNIFNNFTVYSNPTHPFMVVTPPGRPGTWNNLRLPKNVVPLHYELELWPRMVPDSSGNNLLVGQVNITIVCEEKTDVVLLHSHLLNISRAEMRVQRKDPTHGMETLHNSIPRTIPSTEENINIKDLWNSEFHQYLVLELEKPLEVGSQYTLEIDYHGFLSMDLQGLFLTHYKDFGIDKVLIASEMEPTSARTVYPCFDEPALKATFQTRIVHNSSYVALSNMPALAVSEREDADGVKWSVTTFNTTLKMSTYITAFVICDFEYITTTERGREIRVWARKEIIQKGYANFAQSIISPILSFMEDLLNITYPLQKTDFVALPYIGVGAMENWGLITFQETSLIYNPNQKFSNAKALVCLIVSHEIGHQWFGNLVTMKWWNDLWLNEGFASYMEHVGASSVDCKLELNEVFIMHNLISLFETDTRVTLRALSMKEENIHSTSYILSLFDIVSYNKGAAFVRMVSSFLTEKLFLRGINSYLKTFSFSNADQDELWNHLQTIIDDQDEIQLPASLKQIMDSWTWQEGIPLLTLNTSTGKLSQEQLKTSISDNITSDNKIKSWIIPVSWMKNGVQQPMLWLTNRSNIFPEMKMTSNDDWIIMNVNVTGYYRVNYDKKNWDQLAKQLQIDHKVLPVVNRVQLIDSAFTLASYGYMDYESALDLTKYLVNEGEIIVWHTVLAYMISDKNPYINYKTFPLIKKYLLQRIYPIYQHYANITRINFDETADEYFIHTTIDNIFKTACSLGLQDCLDLAGELFSKMMKNESDEIPSSIQKSMSCYAIAAGDEKEWEFAWSLYNKSITDDHYDFDYEYLSHSLSCTKQPWLLYRFLHNILDTGSSHLALEGFQAMAKQDLGRYVVWAFLKENVHRVNDLDEGREVFLKALLPNFGYKATSESQLQEIQQFINKTIVDNDRDAVLNTLDRIWKSGLQWTSIVNTKIFAWFQKNTEDSNL</sequence>
<keyword evidence="22" id="KW-1185">Reference proteome</keyword>
<dbReference type="FunFam" id="2.60.40.1730:FF:000001">
    <property type="entry name" value="Leucyl-cystinyl aminopeptidase"/>
    <property type="match status" value="1"/>
</dbReference>
<comment type="subcellular location">
    <subcellularLocation>
        <location evidence="1">Membrane</location>
        <topology evidence="1">Single-pass type II membrane protein</topology>
    </subcellularLocation>
</comment>
<keyword evidence="12" id="KW-0325">Glycoprotein</keyword>
<dbReference type="OrthoDB" id="510539at2759"/>
<dbReference type="InterPro" id="IPR034016">
    <property type="entry name" value="M1_APN-typ"/>
</dbReference>
<dbReference type="InterPro" id="IPR045357">
    <property type="entry name" value="Aminopeptidase_N-like_N"/>
</dbReference>
<feature type="binding site" evidence="14">
    <location>
        <position position="479"/>
    </location>
    <ligand>
        <name>Zn(2+)</name>
        <dbReference type="ChEBI" id="CHEBI:29105"/>
        <note>catalytic</note>
    </ligand>
</feature>
<dbReference type="GO" id="GO:0070006">
    <property type="term" value="F:metalloaminopeptidase activity"/>
    <property type="evidence" value="ECO:0007669"/>
    <property type="project" value="TreeGrafter"/>
</dbReference>
<feature type="domain" description="Peptidase M1 membrane alanine aminopeptidase" evidence="18">
    <location>
        <begin position="388"/>
        <end position="612"/>
    </location>
</feature>
<dbReference type="InterPro" id="IPR001930">
    <property type="entry name" value="Peptidase_M1"/>
</dbReference>
<dbReference type="GO" id="GO:0042277">
    <property type="term" value="F:peptide binding"/>
    <property type="evidence" value="ECO:0007669"/>
    <property type="project" value="TreeGrafter"/>
</dbReference>
<dbReference type="AlphaFoldDB" id="A0A8C5PQ53"/>
<dbReference type="Gene3D" id="1.10.390.10">
    <property type="entry name" value="Neutral Protease Domain 2"/>
    <property type="match status" value="1"/>
</dbReference>
<dbReference type="Ensembl" id="ENSLLET00000026854.1">
    <property type="protein sequence ID" value="ENSLLEP00000025864.1"/>
    <property type="gene ID" value="ENSLLEG00000016400.1"/>
</dbReference>
<dbReference type="InterPro" id="IPR042097">
    <property type="entry name" value="Aminopeptidase_N-like_N_sf"/>
</dbReference>
<dbReference type="FunFam" id="1.10.390.10:FF:000016">
    <property type="entry name" value="Glutamyl aminopeptidase"/>
    <property type="match status" value="1"/>
</dbReference>
<name>A0A8C5PQ53_9ANUR</name>
<organism evidence="21 22">
    <name type="scientific">Leptobrachium leishanense</name>
    <name type="common">Leishan spiny toad</name>
    <dbReference type="NCBI Taxonomy" id="445787"/>
    <lineage>
        <taxon>Eukaryota</taxon>
        <taxon>Metazoa</taxon>
        <taxon>Chordata</taxon>
        <taxon>Craniata</taxon>
        <taxon>Vertebrata</taxon>
        <taxon>Euteleostomi</taxon>
        <taxon>Amphibia</taxon>
        <taxon>Batrachia</taxon>
        <taxon>Anura</taxon>
        <taxon>Pelobatoidea</taxon>
        <taxon>Megophryidae</taxon>
        <taxon>Leptobrachium</taxon>
    </lineage>
</organism>
<feature type="domain" description="Aminopeptidase N-like N-terminal" evidence="20">
    <location>
        <begin position="134"/>
        <end position="348"/>
    </location>
</feature>
<protein>
    <submittedName>
        <fullName evidence="21">Laeverin</fullName>
    </submittedName>
</protein>
<evidence type="ECO:0000256" key="11">
    <source>
        <dbReference type="ARBA" id="ARBA00023136"/>
    </source>
</evidence>
<evidence type="ECO:0000259" key="19">
    <source>
        <dbReference type="Pfam" id="PF11838"/>
    </source>
</evidence>
<evidence type="ECO:0000256" key="12">
    <source>
        <dbReference type="ARBA" id="ARBA00023180"/>
    </source>
</evidence>
<feature type="site" description="Transition state stabilizer" evidence="15">
    <location>
        <position position="545"/>
    </location>
</feature>
<evidence type="ECO:0000256" key="7">
    <source>
        <dbReference type="ARBA" id="ARBA00022833"/>
    </source>
</evidence>
<dbReference type="GO" id="GO:0006508">
    <property type="term" value="P:proteolysis"/>
    <property type="evidence" value="ECO:0007669"/>
    <property type="project" value="UniProtKB-KW"/>
</dbReference>
<keyword evidence="10" id="KW-0482">Metalloprotease</keyword>
<dbReference type="Gene3D" id="2.60.40.1910">
    <property type="match status" value="1"/>
</dbReference>
<feature type="domain" description="ERAP1-like C-terminal" evidence="19">
    <location>
        <begin position="688"/>
        <end position="1012"/>
    </location>
</feature>
<gene>
    <name evidence="21" type="primary">LVRN</name>
</gene>
<evidence type="ECO:0000256" key="9">
    <source>
        <dbReference type="ARBA" id="ARBA00022989"/>
    </source>
</evidence>
<reference evidence="21" key="1">
    <citation type="submission" date="2025-08" db="UniProtKB">
        <authorList>
            <consortium name="Ensembl"/>
        </authorList>
    </citation>
    <scope>IDENTIFICATION</scope>
</reference>
<feature type="binding site" evidence="14">
    <location>
        <position position="456"/>
    </location>
    <ligand>
        <name>Zn(2+)</name>
        <dbReference type="ChEBI" id="CHEBI:29105"/>
        <note>catalytic</note>
    </ligand>
</feature>
<evidence type="ECO:0000256" key="1">
    <source>
        <dbReference type="ARBA" id="ARBA00004606"/>
    </source>
</evidence>
<dbReference type="Pfam" id="PF01433">
    <property type="entry name" value="Peptidase_M1"/>
    <property type="match status" value="1"/>
</dbReference>
<evidence type="ECO:0000259" key="18">
    <source>
        <dbReference type="Pfam" id="PF01433"/>
    </source>
</evidence>
<evidence type="ECO:0000313" key="22">
    <source>
        <dbReference type="Proteomes" id="UP000694569"/>
    </source>
</evidence>
<dbReference type="Gene3D" id="1.25.50.20">
    <property type="match status" value="1"/>
</dbReference>
<keyword evidence="9 17" id="KW-1133">Transmembrane helix</keyword>
<evidence type="ECO:0000256" key="4">
    <source>
        <dbReference type="ARBA" id="ARBA00022692"/>
    </source>
</evidence>
<keyword evidence="7 14" id="KW-0862">Zinc</keyword>
<evidence type="ECO:0000256" key="2">
    <source>
        <dbReference type="ARBA" id="ARBA00010136"/>
    </source>
</evidence>
<evidence type="ECO:0000313" key="21">
    <source>
        <dbReference type="Ensembl" id="ENSLLEP00000025864.1"/>
    </source>
</evidence>
<keyword evidence="8" id="KW-0735">Signal-anchor</keyword>
<evidence type="ECO:0000256" key="5">
    <source>
        <dbReference type="ARBA" id="ARBA00022723"/>
    </source>
</evidence>
<dbReference type="GO" id="GO:0005737">
    <property type="term" value="C:cytoplasm"/>
    <property type="evidence" value="ECO:0007669"/>
    <property type="project" value="TreeGrafter"/>
</dbReference>
<dbReference type="Proteomes" id="UP000694569">
    <property type="component" value="Unplaced"/>
</dbReference>
<keyword evidence="4 17" id="KW-0812">Transmembrane</keyword>
<evidence type="ECO:0000256" key="10">
    <source>
        <dbReference type="ARBA" id="ARBA00023049"/>
    </source>
</evidence>
<keyword evidence="5 14" id="KW-0479">Metal-binding</keyword>
<keyword evidence="6" id="KW-0378">Hydrolase</keyword>
<dbReference type="GeneTree" id="ENSGT00940000160535"/>
<keyword evidence="3" id="KW-0645">Protease</keyword>
<dbReference type="SUPFAM" id="SSF55486">
    <property type="entry name" value="Metalloproteases ('zincins'), catalytic domain"/>
    <property type="match status" value="1"/>
</dbReference>
<dbReference type="GO" id="GO:0043171">
    <property type="term" value="P:peptide catabolic process"/>
    <property type="evidence" value="ECO:0007669"/>
    <property type="project" value="TreeGrafter"/>
</dbReference>
<evidence type="ECO:0000256" key="3">
    <source>
        <dbReference type="ARBA" id="ARBA00022670"/>
    </source>
</evidence>